<name>A0A9W9XZN8_9EURO</name>
<organism evidence="1 2">
    <name type="scientific">Penicillium fimorum</name>
    <dbReference type="NCBI Taxonomy" id="1882269"/>
    <lineage>
        <taxon>Eukaryota</taxon>
        <taxon>Fungi</taxon>
        <taxon>Dikarya</taxon>
        <taxon>Ascomycota</taxon>
        <taxon>Pezizomycotina</taxon>
        <taxon>Eurotiomycetes</taxon>
        <taxon>Eurotiomycetidae</taxon>
        <taxon>Eurotiales</taxon>
        <taxon>Aspergillaceae</taxon>
        <taxon>Penicillium</taxon>
    </lineage>
</organism>
<evidence type="ECO:0000313" key="1">
    <source>
        <dbReference type="EMBL" id="KAJ5512475.1"/>
    </source>
</evidence>
<reference evidence="1" key="1">
    <citation type="submission" date="2022-12" db="EMBL/GenBank/DDBJ databases">
        <authorList>
            <person name="Petersen C."/>
        </authorList>
    </citation>
    <scope>NUCLEOTIDE SEQUENCE</scope>
    <source>
        <strain evidence="1">IBT 29495</strain>
    </source>
</reference>
<accession>A0A9W9XZN8</accession>
<sequence>MQLSLPTDLIYTLSWRVKSAGNIQQPSSQHHQPRTAVDLIGDILQHIGQAIQSPQDTVARHFAYLESLVNILNISDSQDSTEQHGHGLQPVLMTNSDVGTVGMNYEDPPSQASALADDIGAQNDVMLSTAGDFSQNLHMQSLANPLDGHLYWEMPSVNG</sequence>
<protein>
    <submittedName>
        <fullName evidence="1">Uncharacterized protein</fullName>
    </submittedName>
</protein>
<gene>
    <name evidence="1" type="ORF">N7463_002027</name>
</gene>
<comment type="caution">
    <text evidence="1">The sequence shown here is derived from an EMBL/GenBank/DDBJ whole genome shotgun (WGS) entry which is preliminary data.</text>
</comment>
<dbReference type="OrthoDB" id="3163292at2759"/>
<dbReference type="AlphaFoldDB" id="A0A9W9XZN8"/>
<keyword evidence="2" id="KW-1185">Reference proteome</keyword>
<dbReference type="EMBL" id="JAPWDS010000002">
    <property type="protein sequence ID" value="KAJ5512475.1"/>
    <property type="molecule type" value="Genomic_DNA"/>
</dbReference>
<reference evidence="1" key="2">
    <citation type="journal article" date="2023" name="IMA Fungus">
        <title>Comparative genomic study of the Penicillium genus elucidates a diverse pangenome and 15 lateral gene transfer events.</title>
        <authorList>
            <person name="Petersen C."/>
            <person name="Sorensen T."/>
            <person name="Nielsen M.R."/>
            <person name="Sondergaard T.E."/>
            <person name="Sorensen J.L."/>
            <person name="Fitzpatrick D.A."/>
            <person name="Frisvad J.C."/>
            <person name="Nielsen K.L."/>
        </authorList>
    </citation>
    <scope>NUCLEOTIDE SEQUENCE</scope>
    <source>
        <strain evidence="1">IBT 29495</strain>
    </source>
</reference>
<dbReference type="Proteomes" id="UP001149954">
    <property type="component" value="Unassembled WGS sequence"/>
</dbReference>
<evidence type="ECO:0000313" key="2">
    <source>
        <dbReference type="Proteomes" id="UP001149954"/>
    </source>
</evidence>
<proteinExistence type="predicted"/>